<accession>A0ABT0EZ48</accession>
<evidence type="ECO:0000313" key="2">
    <source>
        <dbReference type="EMBL" id="MCK1790975.1"/>
    </source>
</evidence>
<dbReference type="Proteomes" id="UP001299876">
    <property type="component" value="Unassembled WGS sequence"/>
</dbReference>
<sequence length="79" mass="8661">MAVRMGPMALAAALLLEVAVRCYRALLRRTVSRTGSRSPDDKRLGASMLAGITLILRSRYLLGLVVFMLLHTSADLFVL</sequence>
<keyword evidence="1" id="KW-1133">Transmembrane helix</keyword>
<evidence type="ECO:0000313" key="3">
    <source>
        <dbReference type="Proteomes" id="UP001299876"/>
    </source>
</evidence>
<keyword evidence="3" id="KW-1185">Reference proteome</keyword>
<proteinExistence type="predicted"/>
<dbReference type="RefSeq" id="WP_247291229.1">
    <property type="nucleotide sequence ID" value="NZ_JAKNRW010000008.1"/>
</dbReference>
<protein>
    <submittedName>
        <fullName evidence="2">Uncharacterized protein</fullName>
    </submittedName>
</protein>
<feature type="transmembrane region" description="Helical" evidence="1">
    <location>
        <begin position="48"/>
        <end position="70"/>
    </location>
</feature>
<dbReference type="EMBL" id="JAKNRW010000008">
    <property type="protein sequence ID" value="MCK1790975.1"/>
    <property type="molecule type" value="Genomic_DNA"/>
</dbReference>
<evidence type="ECO:0000256" key="1">
    <source>
        <dbReference type="SAM" id="Phobius"/>
    </source>
</evidence>
<keyword evidence="1" id="KW-0812">Transmembrane</keyword>
<comment type="caution">
    <text evidence="2">The sequence shown here is derived from an EMBL/GenBank/DDBJ whole genome shotgun (WGS) entry which is preliminary data.</text>
</comment>
<name>A0ABT0EZ48_9PSED</name>
<gene>
    <name evidence="2" type="ORF">L9059_12390</name>
</gene>
<organism evidence="2 3">
    <name type="scientific">Pseudomonas violetae</name>
    <dbReference type="NCBI Taxonomy" id="2915813"/>
    <lineage>
        <taxon>Bacteria</taxon>
        <taxon>Pseudomonadati</taxon>
        <taxon>Pseudomonadota</taxon>
        <taxon>Gammaproteobacteria</taxon>
        <taxon>Pseudomonadales</taxon>
        <taxon>Pseudomonadaceae</taxon>
        <taxon>Pseudomonas</taxon>
    </lineage>
</organism>
<keyword evidence="1" id="KW-0472">Membrane</keyword>
<reference evidence="2 3" key="1">
    <citation type="submission" date="2022-02" db="EMBL/GenBank/DDBJ databases">
        <title>Comparative genomics of the first Antarctic Pseudomonas spp. capable of biotransforming 2,4,6-Trinitrotoluene.</title>
        <authorList>
            <person name="Cabrera M.A."/>
            <person name="Marquez S.L."/>
            <person name="Perez-Donoso J.M."/>
        </authorList>
    </citation>
    <scope>NUCLEOTIDE SEQUENCE [LARGE SCALE GENOMIC DNA]</scope>
    <source>
        <strain evidence="2 3">TNT19</strain>
    </source>
</reference>